<dbReference type="Proteomes" id="UP001153069">
    <property type="component" value="Unassembled WGS sequence"/>
</dbReference>
<dbReference type="OrthoDB" id="2017893at2759"/>
<organism evidence="2 3">
    <name type="scientific">Seminavis robusta</name>
    <dbReference type="NCBI Taxonomy" id="568900"/>
    <lineage>
        <taxon>Eukaryota</taxon>
        <taxon>Sar</taxon>
        <taxon>Stramenopiles</taxon>
        <taxon>Ochrophyta</taxon>
        <taxon>Bacillariophyta</taxon>
        <taxon>Bacillariophyceae</taxon>
        <taxon>Bacillariophycidae</taxon>
        <taxon>Naviculales</taxon>
        <taxon>Naviculaceae</taxon>
        <taxon>Seminavis</taxon>
    </lineage>
</organism>
<dbReference type="EMBL" id="CAICTM010001265">
    <property type="protein sequence ID" value="CAB9522090.1"/>
    <property type="molecule type" value="Genomic_DNA"/>
</dbReference>
<gene>
    <name evidence="2" type="ORF">SEMRO_1267_G257610.1</name>
</gene>
<dbReference type="AlphaFoldDB" id="A0A9N8EKM8"/>
<sequence>MKRQPIRYLTSVNYHGSDGADKVGSSLAPFFDQEPAAPENDNIEEKKSTRQSSYLGILGAAVGMGIEDSDDIDKIQTFFQTLRSRLPQSISRLHPFNL</sequence>
<evidence type="ECO:0000313" key="2">
    <source>
        <dbReference type="EMBL" id="CAB9522090.1"/>
    </source>
</evidence>
<accession>A0A9N8EKM8</accession>
<keyword evidence="3" id="KW-1185">Reference proteome</keyword>
<evidence type="ECO:0000313" key="3">
    <source>
        <dbReference type="Proteomes" id="UP001153069"/>
    </source>
</evidence>
<protein>
    <submittedName>
        <fullName evidence="2">Dual specificity phosphatase</fullName>
    </submittedName>
</protein>
<feature type="region of interest" description="Disordered" evidence="1">
    <location>
        <begin position="30"/>
        <end position="49"/>
    </location>
</feature>
<reference evidence="2" key="1">
    <citation type="submission" date="2020-06" db="EMBL/GenBank/DDBJ databases">
        <authorList>
            <consortium name="Plant Systems Biology data submission"/>
        </authorList>
    </citation>
    <scope>NUCLEOTIDE SEQUENCE</scope>
    <source>
        <strain evidence="2">D6</strain>
    </source>
</reference>
<proteinExistence type="predicted"/>
<name>A0A9N8EKM8_9STRA</name>
<comment type="caution">
    <text evidence="2">The sequence shown here is derived from an EMBL/GenBank/DDBJ whole genome shotgun (WGS) entry which is preliminary data.</text>
</comment>
<evidence type="ECO:0000256" key="1">
    <source>
        <dbReference type="SAM" id="MobiDB-lite"/>
    </source>
</evidence>